<evidence type="ECO:0000256" key="10">
    <source>
        <dbReference type="RuleBase" id="RU003826"/>
    </source>
</evidence>
<dbReference type="PANTHER" id="PTHR20857:SF15">
    <property type="entry name" value="THIAMINE-PHOSPHATE SYNTHASE"/>
    <property type="match status" value="1"/>
</dbReference>
<dbReference type="SUPFAM" id="SSF51391">
    <property type="entry name" value="Thiamin phosphate synthase"/>
    <property type="match status" value="1"/>
</dbReference>
<dbReference type="Pfam" id="PF02581">
    <property type="entry name" value="TMP-TENI"/>
    <property type="match status" value="1"/>
</dbReference>
<comment type="similarity">
    <text evidence="9 10">Belongs to the thiamine-phosphate synthase family.</text>
</comment>
<dbReference type="InterPro" id="IPR034291">
    <property type="entry name" value="TMP_synthase"/>
</dbReference>
<evidence type="ECO:0000313" key="13">
    <source>
        <dbReference type="EMBL" id="BCT92676.1"/>
    </source>
</evidence>
<evidence type="ECO:0000256" key="6">
    <source>
        <dbReference type="ARBA" id="ARBA00047334"/>
    </source>
</evidence>
<dbReference type="HAMAP" id="MF_00097">
    <property type="entry name" value="TMP_synthase"/>
    <property type="match status" value="1"/>
</dbReference>
<evidence type="ECO:0000256" key="11">
    <source>
        <dbReference type="RuleBase" id="RU004253"/>
    </source>
</evidence>
<dbReference type="CDD" id="cd00564">
    <property type="entry name" value="TMP_TenI"/>
    <property type="match status" value="1"/>
</dbReference>
<comment type="cofactor">
    <cofactor evidence="9">
        <name>Mg(2+)</name>
        <dbReference type="ChEBI" id="CHEBI:18420"/>
    </cofactor>
    <text evidence="9">Binds 1 Mg(2+) ion per subunit.</text>
</comment>
<evidence type="ECO:0000256" key="5">
    <source>
        <dbReference type="ARBA" id="ARBA00022977"/>
    </source>
</evidence>
<evidence type="ECO:0000256" key="8">
    <source>
        <dbReference type="ARBA" id="ARBA00047883"/>
    </source>
</evidence>
<feature type="domain" description="Thiamine phosphate synthase/TenI" evidence="12">
    <location>
        <begin position="13"/>
        <end position="190"/>
    </location>
</feature>
<keyword evidence="3 9" id="KW-0479">Metal-binding</keyword>
<evidence type="ECO:0000259" key="12">
    <source>
        <dbReference type="Pfam" id="PF02581"/>
    </source>
</evidence>
<keyword evidence="5 9" id="KW-0784">Thiamine biosynthesis</keyword>
<accession>A0ABM7Q5Z2</accession>
<feature type="binding site" evidence="9">
    <location>
        <position position="141"/>
    </location>
    <ligand>
        <name>4-amino-2-methyl-5-(diphosphooxymethyl)pyrimidine</name>
        <dbReference type="ChEBI" id="CHEBI:57841"/>
    </ligand>
</feature>
<dbReference type="InterPro" id="IPR013785">
    <property type="entry name" value="Aldolase_TIM"/>
</dbReference>
<feature type="binding site" evidence="9">
    <location>
        <position position="73"/>
    </location>
    <ligand>
        <name>4-amino-2-methyl-5-(diphosphooxymethyl)pyrimidine</name>
        <dbReference type="ChEBI" id="CHEBI:57841"/>
    </ligand>
</feature>
<dbReference type="EC" id="2.5.1.3" evidence="9"/>
<dbReference type="EMBL" id="AP024545">
    <property type="protein sequence ID" value="BCT92676.1"/>
    <property type="molecule type" value="Genomic_DNA"/>
</dbReference>
<evidence type="ECO:0000256" key="4">
    <source>
        <dbReference type="ARBA" id="ARBA00022842"/>
    </source>
</evidence>
<evidence type="ECO:0000313" key="14">
    <source>
        <dbReference type="Proteomes" id="UP000681317"/>
    </source>
</evidence>
<protein>
    <recommendedName>
        <fullName evidence="9">Thiamine-phosphate synthase</fullName>
        <shortName evidence="9">TP synthase</shortName>
        <shortName evidence="9">TPS</shortName>
        <ecNumber evidence="9">2.5.1.3</ecNumber>
    </recommendedName>
    <alternativeName>
        <fullName evidence="9">Thiamine-phosphate pyrophosphorylase</fullName>
        <shortName evidence="9">TMP pyrophosphorylase</shortName>
        <shortName evidence="9">TMP-PPase</shortName>
    </alternativeName>
</protein>
<comment type="catalytic activity">
    <reaction evidence="7 9 10">
        <text>2-(2-carboxy-4-methylthiazol-5-yl)ethyl phosphate + 4-amino-2-methyl-5-(diphosphooxymethyl)pyrimidine + 2 H(+) = thiamine phosphate + CO2 + diphosphate</text>
        <dbReference type="Rhea" id="RHEA:47848"/>
        <dbReference type="ChEBI" id="CHEBI:15378"/>
        <dbReference type="ChEBI" id="CHEBI:16526"/>
        <dbReference type="ChEBI" id="CHEBI:33019"/>
        <dbReference type="ChEBI" id="CHEBI:37575"/>
        <dbReference type="ChEBI" id="CHEBI:57841"/>
        <dbReference type="ChEBI" id="CHEBI:62890"/>
        <dbReference type="EC" id="2.5.1.3"/>
    </reaction>
</comment>
<organism evidence="13 14">
    <name type="scientific">Noviluteimonas caseinilytica</name>
    <dbReference type="NCBI Taxonomy" id="2675101"/>
    <lineage>
        <taxon>Bacteria</taxon>
        <taxon>Pseudomonadati</taxon>
        <taxon>Pseudomonadota</taxon>
        <taxon>Gammaproteobacteria</taxon>
        <taxon>Lysobacterales</taxon>
        <taxon>Lysobacteraceae</taxon>
        <taxon>Noviluteimonas</taxon>
    </lineage>
</organism>
<feature type="binding site" evidence="9">
    <location>
        <position position="74"/>
    </location>
    <ligand>
        <name>Mg(2+)</name>
        <dbReference type="ChEBI" id="CHEBI:18420"/>
    </ligand>
</feature>
<comment type="pathway">
    <text evidence="1 9 11">Cofactor biosynthesis; thiamine diphosphate biosynthesis; thiamine phosphate from 4-amino-2-methyl-5-diphosphomethylpyrimidine and 4-methyl-5-(2-phosphoethyl)-thiazole: step 1/1.</text>
</comment>
<proteinExistence type="inferred from homology"/>
<keyword evidence="2 9" id="KW-0808">Transferase</keyword>
<dbReference type="Proteomes" id="UP000681317">
    <property type="component" value="Chromosome"/>
</dbReference>
<reference evidence="13 14" key="1">
    <citation type="submission" date="2021-03" db="EMBL/GenBank/DDBJ databases">
        <title>Complete Genome Sequences of Two Lysobacter Strains Isolated from Sea Water (Lysobacter caseinilyticus) and Soil (Lysobacter helvus) in South Korea.</title>
        <authorList>
            <person name="Watanabe Y."/>
            <person name="Arakawa K."/>
        </authorList>
    </citation>
    <scope>NUCLEOTIDE SEQUENCE [LARGE SCALE GENOMIC DNA]</scope>
    <source>
        <strain evidence="13 14">KVB24</strain>
    </source>
</reference>
<evidence type="ECO:0000256" key="3">
    <source>
        <dbReference type="ARBA" id="ARBA00022723"/>
    </source>
</evidence>
<feature type="binding site" evidence="9">
    <location>
        <position position="111"/>
    </location>
    <ligand>
        <name>4-amino-2-methyl-5-(diphosphooxymethyl)pyrimidine</name>
        <dbReference type="ChEBI" id="CHEBI:57841"/>
    </ligand>
</feature>
<keyword evidence="14" id="KW-1185">Reference proteome</keyword>
<feature type="binding site" evidence="9">
    <location>
        <position position="92"/>
    </location>
    <ligand>
        <name>Mg(2+)</name>
        <dbReference type="ChEBI" id="CHEBI:18420"/>
    </ligand>
</feature>
<comment type="function">
    <text evidence="9">Condenses 4-methyl-5-(beta-hydroxyethyl)thiazole monophosphate (THZ-P) and 2-methyl-4-amino-5-hydroxymethyl pyrimidine pyrophosphate (HMP-PP) to form thiamine monophosphate (TMP).</text>
</comment>
<evidence type="ECO:0000256" key="7">
    <source>
        <dbReference type="ARBA" id="ARBA00047851"/>
    </source>
</evidence>
<dbReference type="InterPro" id="IPR036206">
    <property type="entry name" value="ThiamineP_synth_sf"/>
</dbReference>
<dbReference type="RefSeq" id="WP_213433506.1">
    <property type="nucleotide sequence ID" value="NZ_AP024545.1"/>
</dbReference>
<dbReference type="InterPro" id="IPR022998">
    <property type="entry name" value="ThiamineP_synth_TenI"/>
</dbReference>
<gene>
    <name evidence="9 13" type="primary">thiE</name>
    <name evidence="13" type="ORF">LYSCAS_17000</name>
</gene>
<evidence type="ECO:0000256" key="9">
    <source>
        <dbReference type="HAMAP-Rule" id="MF_00097"/>
    </source>
</evidence>
<name>A0ABM7Q5Z2_9GAMM</name>
<dbReference type="Gene3D" id="3.20.20.70">
    <property type="entry name" value="Aldolase class I"/>
    <property type="match status" value="1"/>
</dbReference>
<keyword evidence="4 9" id="KW-0460">Magnesium</keyword>
<evidence type="ECO:0000256" key="1">
    <source>
        <dbReference type="ARBA" id="ARBA00005165"/>
    </source>
</evidence>
<dbReference type="PANTHER" id="PTHR20857">
    <property type="entry name" value="THIAMINE-PHOSPHATE PYROPHOSPHORYLASE"/>
    <property type="match status" value="1"/>
</dbReference>
<feature type="binding site" evidence="9">
    <location>
        <begin position="138"/>
        <end position="140"/>
    </location>
    <ligand>
        <name>2-[(2R,5Z)-2-carboxy-4-methylthiazol-5(2H)-ylidene]ethyl phosphate</name>
        <dbReference type="ChEBI" id="CHEBI:62899"/>
    </ligand>
</feature>
<feature type="binding site" evidence="9">
    <location>
        <begin position="41"/>
        <end position="45"/>
    </location>
    <ligand>
        <name>4-amino-2-methyl-5-(diphosphooxymethyl)pyrimidine</name>
        <dbReference type="ChEBI" id="CHEBI:57841"/>
    </ligand>
</feature>
<dbReference type="NCBIfam" id="TIGR00693">
    <property type="entry name" value="thiE"/>
    <property type="match status" value="1"/>
</dbReference>
<comment type="catalytic activity">
    <reaction evidence="8 9 10">
        <text>2-[(2R,5Z)-2-carboxy-4-methylthiazol-5(2H)-ylidene]ethyl phosphate + 4-amino-2-methyl-5-(diphosphooxymethyl)pyrimidine + 2 H(+) = thiamine phosphate + CO2 + diphosphate</text>
        <dbReference type="Rhea" id="RHEA:47844"/>
        <dbReference type="ChEBI" id="CHEBI:15378"/>
        <dbReference type="ChEBI" id="CHEBI:16526"/>
        <dbReference type="ChEBI" id="CHEBI:33019"/>
        <dbReference type="ChEBI" id="CHEBI:37575"/>
        <dbReference type="ChEBI" id="CHEBI:57841"/>
        <dbReference type="ChEBI" id="CHEBI:62899"/>
        <dbReference type="EC" id="2.5.1.3"/>
    </reaction>
</comment>
<comment type="catalytic activity">
    <reaction evidence="6 9 10">
        <text>4-methyl-5-(2-phosphooxyethyl)-thiazole + 4-amino-2-methyl-5-(diphosphooxymethyl)pyrimidine + H(+) = thiamine phosphate + diphosphate</text>
        <dbReference type="Rhea" id="RHEA:22328"/>
        <dbReference type="ChEBI" id="CHEBI:15378"/>
        <dbReference type="ChEBI" id="CHEBI:33019"/>
        <dbReference type="ChEBI" id="CHEBI:37575"/>
        <dbReference type="ChEBI" id="CHEBI:57841"/>
        <dbReference type="ChEBI" id="CHEBI:58296"/>
        <dbReference type="EC" id="2.5.1.3"/>
    </reaction>
</comment>
<sequence>MPRAPRLALERGLYLVTPDDPDRDALLARVQPLLPACACLQYRNKQADAALRRAQATALADACRAAGVPFIVNDDARLAADLGAGVHLGEHDGSLAAARALVGDDAIIGVSCYDTLDRARQAAAAGADYIAFGAFFPSTTKPNARRASLSLLRDAAPLGLPRVAIGGITPDNARPLVDAGADLIAVVSGVFDAPDPLAAARACQALFEIPES</sequence>
<feature type="binding site" evidence="9">
    <location>
        <position position="167"/>
    </location>
    <ligand>
        <name>2-[(2R,5Z)-2-carboxy-4-methylthiazol-5(2H)-ylidene]ethyl phosphate</name>
        <dbReference type="ChEBI" id="CHEBI:62899"/>
    </ligand>
</feature>
<evidence type="ECO:0000256" key="2">
    <source>
        <dbReference type="ARBA" id="ARBA00022679"/>
    </source>
</evidence>
<feature type="binding site" evidence="9">
    <location>
        <begin position="187"/>
        <end position="188"/>
    </location>
    <ligand>
        <name>2-[(2R,5Z)-2-carboxy-4-methylthiazol-5(2H)-ylidene]ethyl phosphate</name>
        <dbReference type="ChEBI" id="CHEBI:62899"/>
    </ligand>
</feature>